<feature type="domain" description="ATPase BadF/BadG/BcrA/BcrD type" evidence="1">
    <location>
        <begin position="9"/>
        <end position="301"/>
    </location>
</feature>
<evidence type="ECO:0000313" key="2">
    <source>
        <dbReference type="EMBL" id="OGZ61895.1"/>
    </source>
</evidence>
<dbReference type="InterPro" id="IPR043129">
    <property type="entry name" value="ATPase_NBD"/>
</dbReference>
<accession>A0A1G2HHC2</accession>
<name>A0A1G2HHC2_9BACT</name>
<protein>
    <recommendedName>
        <fullName evidence="1">ATPase BadF/BadG/BcrA/BcrD type domain-containing protein</fullName>
    </recommendedName>
</protein>
<organism evidence="2 3">
    <name type="scientific">Candidatus Spechtbacteria bacterium RIFCSPLOWO2_12_FULL_38_22</name>
    <dbReference type="NCBI Taxonomy" id="1802165"/>
    <lineage>
        <taxon>Bacteria</taxon>
        <taxon>Candidatus Spechtiibacteriota</taxon>
    </lineage>
</organism>
<dbReference type="Gene3D" id="3.30.420.40">
    <property type="match status" value="2"/>
</dbReference>
<dbReference type="Pfam" id="PF01869">
    <property type="entry name" value="BcrAD_BadFG"/>
    <property type="match status" value="1"/>
</dbReference>
<dbReference type="SUPFAM" id="SSF53067">
    <property type="entry name" value="Actin-like ATPase domain"/>
    <property type="match status" value="2"/>
</dbReference>
<sequence length="312" mass="33707">MDKTKKFILGIDAGSTKTKVRITDDTGHVLGEGLSGSGNVSALDISTFKTNILRAVNEAQKNTNQKIYKFNAFCFGGAGIDTPQAKQKAESILKEILVADKMFVGNDTQLVLPACSTKNYGIVVIAGTGSNFYGKNKNGKEAYVGGLGGLLADEGSGYWIGRVALRSVVRADDGRGEKTLLTDLVFKKLSIKSVRELVDVVYEKGFEQKSGVAALSQVVDEAYIKKDKVAEQILIKATQDIASSVNVLVSKLQMTSDEFEVHGIGGVFRSSFPFEKKINEKLEAKKAKFILCKKEPVEGAIKLALRLLTPST</sequence>
<dbReference type="EMBL" id="MHOK01000013">
    <property type="protein sequence ID" value="OGZ61895.1"/>
    <property type="molecule type" value="Genomic_DNA"/>
</dbReference>
<proteinExistence type="predicted"/>
<dbReference type="InterPro" id="IPR002731">
    <property type="entry name" value="ATPase_BadF"/>
</dbReference>
<dbReference type="PANTHER" id="PTHR43190:SF3">
    <property type="entry name" value="N-ACETYL-D-GLUCOSAMINE KINASE"/>
    <property type="match status" value="1"/>
</dbReference>
<dbReference type="InterPro" id="IPR052519">
    <property type="entry name" value="Euk-type_GlcNAc_Kinase"/>
</dbReference>
<gene>
    <name evidence="2" type="ORF">A3F94_00610</name>
</gene>
<dbReference type="CDD" id="cd24007">
    <property type="entry name" value="ASKHA_NBD_eukNAGK-like"/>
    <property type="match status" value="1"/>
</dbReference>
<dbReference type="AlphaFoldDB" id="A0A1G2HHC2"/>
<comment type="caution">
    <text evidence="2">The sequence shown here is derived from an EMBL/GenBank/DDBJ whole genome shotgun (WGS) entry which is preliminary data.</text>
</comment>
<evidence type="ECO:0000313" key="3">
    <source>
        <dbReference type="Proteomes" id="UP000176770"/>
    </source>
</evidence>
<dbReference type="STRING" id="1802165.A3F94_00610"/>
<evidence type="ECO:0000259" key="1">
    <source>
        <dbReference type="Pfam" id="PF01869"/>
    </source>
</evidence>
<dbReference type="PANTHER" id="PTHR43190">
    <property type="entry name" value="N-ACETYL-D-GLUCOSAMINE KINASE"/>
    <property type="match status" value="1"/>
</dbReference>
<reference evidence="2 3" key="1">
    <citation type="journal article" date="2016" name="Nat. Commun.">
        <title>Thousands of microbial genomes shed light on interconnected biogeochemical processes in an aquifer system.</title>
        <authorList>
            <person name="Anantharaman K."/>
            <person name="Brown C.T."/>
            <person name="Hug L.A."/>
            <person name="Sharon I."/>
            <person name="Castelle C.J."/>
            <person name="Probst A.J."/>
            <person name="Thomas B.C."/>
            <person name="Singh A."/>
            <person name="Wilkins M.J."/>
            <person name="Karaoz U."/>
            <person name="Brodie E.L."/>
            <person name="Williams K.H."/>
            <person name="Hubbard S.S."/>
            <person name="Banfield J.F."/>
        </authorList>
    </citation>
    <scope>NUCLEOTIDE SEQUENCE [LARGE SCALE GENOMIC DNA]</scope>
</reference>
<dbReference type="Proteomes" id="UP000176770">
    <property type="component" value="Unassembled WGS sequence"/>
</dbReference>